<protein>
    <submittedName>
        <fullName evidence="2">Uncharacterized protein</fullName>
    </submittedName>
</protein>
<feature type="non-terminal residue" evidence="2">
    <location>
        <position position="66"/>
    </location>
</feature>
<reference evidence="3" key="1">
    <citation type="journal article" date="2019" name="Microbiol. Resour. Announc.">
        <title>Draft Genomic Sequences of Streptomyces misionensis and Streptomyces albidoflavus, bacteria applied for phytopathogen biocontrol.</title>
        <authorList>
            <person name="Pylro V."/>
            <person name="Dias A."/>
            <person name="Andreote F."/>
            <person name="Varani A."/>
            <person name="Andreote C."/>
            <person name="Bernardo E."/>
            <person name="Martins T."/>
        </authorList>
    </citation>
    <scope>NUCLEOTIDE SEQUENCE [LARGE SCALE GENOMIC DNA]</scope>
    <source>
        <strain evidence="3">77</strain>
    </source>
</reference>
<proteinExistence type="predicted"/>
<feature type="region of interest" description="Disordered" evidence="1">
    <location>
        <begin position="1"/>
        <end position="22"/>
    </location>
</feature>
<accession>A0ABY3GYB6</accession>
<name>A0ABY3GYB6_9ACTN</name>
<sequence length="66" mass="6895">MAGGSRDVTGGGGRAGAARAAGSRVGGWECCDYCKFVSSKRMRKGDSRAAREHNLTLLDEGTLYVA</sequence>
<evidence type="ECO:0000256" key="1">
    <source>
        <dbReference type="SAM" id="MobiDB-lite"/>
    </source>
</evidence>
<comment type="caution">
    <text evidence="2">The sequence shown here is derived from an EMBL/GenBank/DDBJ whole genome shotgun (WGS) entry which is preliminary data.</text>
</comment>
<evidence type="ECO:0000313" key="3">
    <source>
        <dbReference type="Proteomes" id="UP000318052"/>
    </source>
</evidence>
<gene>
    <name evidence="2" type="ORF">FRZ02_16275</name>
</gene>
<dbReference type="RefSeq" id="WP_146581692.1">
    <property type="nucleotide sequence ID" value="NZ_VOGX01000028.1"/>
</dbReference>
<evidence type="ECO:0000313" key="2">
    <source>
        <dbReference type="EMBL" id="TWV23379.1"/>
    </source>
</evidence>
<dbReference type="Proteomes" id="UP000318052">
    <property type="component" value="Unassembled WGS sequence"/>
</dbReference>
<feature type="compositionally biased region" description="Gly residues" evidence="1">
    <location>
        <begin position="1"/>
        <end position="15"/>
    </location>
</feature>
<keyword evidence="3" id="KW-1185">Reference proteome</keyword>
<organism evidence="2 3">
    <name type="scientific">Streptomyces albidoflavus</name>
    <dbReference type="NCBI Taxonomy" id="1886"/>
    <lineage>
        <taxon>Bacteria</taxon>
        <taxon>Bacillati</taxon>
        <taxon>Actinomycetota</taxon>
        <taxon>Actinomycetes</taxon>
        <taxon>Kitasatosporales</taxon>
        <taxon>Streptomycetaceae</taxon>
        <taxon>Streptomyces</taxon>
        <taxon>Streptomyces albidoflavus group</taxon>
    </lineage>
</organism>
<dbReference type="EMBL" id="VOGX01000028">
    <property type="protein sequence ID" value="TWV23379.1"/>
    <property type="molecule type" value="Genomic_DNA"/>
</dbReference>